<gene>
    <name evidence="2" type="ORF">MNBD_NITROSPINAE04-2439</name>
</gene>
<organism evidence="2">
    <name type="scientific">hydrothermal vent metagenome</name>
    <dbReference type="NCBI Taxonomy" id="652676"/>
    <lineage>
        <taxon>unclassified sequences</taxon>
        <taxon>metagenomes</taxon>
        <taxon>ecological metagenomes</taxon>
    </lineage>
</organism>
<dbReference type="PANTHER" id="PTHR42912">
    <property type="entry name" value="METHYLTRANSFERASE"/>
    <property type="match status" value="1"/>
</dbReference>
<evidence type="ECO:0000313" key="2">
    <source>
        <dbReference type="EMBL" id="VAX20108.1"/>
    </source>
</evidence>
<dbReference type="PANTHER" id="PTHR42912:SF93">
    <property type="entry name" value="N6-ADENOSINE-METHYLTRANSFERASE TMT1A"/>
    <property type="match status" value="1"/>
</dbReference>
<dbReference type="Pfam" id="PF13847">
    <property type="entry name" value="Methyltransf_31"/>
    <property type="match status" value="1"/>
</dbReference>
<reference evidence="2" key="1">
    <citation type="submission" date="2018-06" db="EMBL/GenBank/DDBJ databases">
        <authorList>
            <person name="Zhirakovskaya E."/>
        </authorList>
    </citation>
    <scope>NUCLEOTIDE SEQUENCE</scope>
</reference>
<dbReference type="EMBL" id="UOGA01000167">
    <property type="protein sequence ID" value="VAX20108.1"/>
    <property type="molecule type" value="Genomic_DNA"/>
</dbReference>
<dbReference type="SUPFAM" id="SSF53335">
    <property type="entry name" value="S-adenosyl-L-methionine-dependent methyltransferases"/>
    <property type="match status" value="1"/>
</dbReference>
<dbReference type="AlphaFoldDB" id="A0A3B1C877"/>
<dbReference type="CDD" id="cd02440">
    <property type="entry name" value="AdoMet_MTases"/>
    <property type="match status" value="1"/>
</dbReference>
<dbReference type="InterPro" id="IPR029063">
    <property type="entry name" value="SAM-dependent_MTases_sf"/>
</dbReference>
<proteinExistence type="predicted"/>
<feature type="domain" description="Methyltransferase" evidence="1">
    <location>
        <begin position="121"/>
        <end position="236"/>
    </location>
</feature>
<evidence type="ECO:0000259" key="1">
    <source>
        <dbReference type="Pfam" id="PF13847"/>
    </source>
</evidence>
<accession>A0A3B1C877</accession>
<name>A0A3B1C877_9ZZZZ</name>
<protein>
    <recommendedName>
        <fullName evidence="1">Methyltransferase domain-containing protein</fullName>
    </recommendedName>
</protein>
<sequence length="248" mass="26642">MTFLRKETIARPLLAITECIHKVVAQMRKNDRSGKTGGATPADVLYGSAVIRAKDKDKIAKSVNGKYRKVAKNPEGLFKYPTGKAGLDALEYDPALVRLLPDSVSESYCGPGNPFSIGAVNKGDHVLDIGCGAGVDTILAGMMAGPEGYATGLEIVPEMLGRARMNLRELGINNVTVVEASAEQIPLPDDSFDVVISNGVFNLVVDKVKALKEVFRVLKPGGRFQISDQIRTGEMPKETGVIVKSWGR</sequence>
<dbReference type="Gene3D" id="3.40.50.150">
    <property type="entry name" value="Vaccinia Virus protein VP39"/>
    <property type="match status" value="1"/>
</dbReference>
<dbReference type="InterPro" id="IPR025714">
    <property type="entry name" value="Methyltranfer_dom"/>
</dbReference>
<dbReference type="GO" id="GO:0008168">
    <property type="term" value="F:methyltransferase activity"/>
    <property type="evidence" value="ECO:0007669"/>
    <property type="project" value="TreeGrafter"/>
</dbReference>
<dbReference type="InterPro" id="IPR050508">
    <property type="entry name" value="Methyltransf_Superfamily"/>
</dbReference>